<accession>A0AAD7QWQ6</accession>
<feature type="signal peptide" evidence="1">
    <location>
        <begin position="1"/>
        <end position="20"/>
    </location>
</feature>
<dbReference type="RefSeq" id="XP_056046051.1">
    <property type="nucleotide sequence ID" value="XM_056191162.1"/>
</dbReference>
<reference evidence="2" key="1">
    <citation type="submission" date="2023-03" db="EMBL/GenBank/DDBJ databases">
        <title>Near-Complete genome sequence of Lipomyces tetrasporous NRRL Y-64009, an oleaginous yeast capable of growing on lignocellulosic hydrolysates.</title>
        <authorList>
            <consortium name="Lawrence Berkeley National Laboratory"/>
            <person name="Jagtap S.S."/>
            <person name="Liu J.-J."/>
            <person name="Walukiewicz H.E."/>
            <person name="Pangilinan J."/>
            <person name="Lipzen A."/>
            <person name="Ahrendt S."/>
            <person name="Koriabine M."/>
            <person name="Cobaugh K."/>
            <person name="Salamov A."/>
            <person name="Yoshinaga Y."/>
            <person name="Ng V."/>
            <person name="Daum C."/>
            <person name="Grigoriev I.V."/>
            <person name="Slininger P.J."/>
            <person name="Dien B.S."/>
            <person name="Jin Y.-S."/>
            <person name="Rao C.V."/>
        </authorList>
    </citation>
    <scope>NUCLEOTIDE SEQUENCE</scope>
    <source>
        <strain evidence="2">NRRL Y-64009</strain>
    </source>
</reference>
<name>A0AAD7QWQ6_9ASCO</name>
<dbReference type="AlphaFoldDB" id="A0AAD7QWQ6"/>
<protein>
    <submittedName>
        <fullName evidence="2">Uncharacterized protein</fullName>
    </submittedName>
</protein>
<sequence length="298" mass="33189">MMLINGKLIALLFCAALTNCFRCFTAQPHSQPSTVEPGAVYTAHNVVKTPKHDYVAEMNLVSDVILCTVGLLEFLIRAHVLKPCWLGCGNKVRYPVNTIDSTLYHSQSDTPSYAAVLSNMSFVIQFPHEVLDILKDPEVQELVASSTSSRRSGTSDDSWRKPYVKIENATVTLGFDHYLGLGLDDRSATSYEKDDSFSSLELIDITPLFSLLDSFLRDTEGVCTYLHAWNSDQDTTHGVRIPDAVYAKAEEMHMKLHVVQYQDSRTILLDGAMVNADTLVSTARKLVASLTICFREEI</sequence>
<keyword evidence="1" id="KW-0732">Signal</keyword>
<feature type="chain" id="PRO_5041983312" evidence="1">
    <location>
        <begin position="21"/>
        <end position="298"/>
    </location>
</feature>
<organism evidence="2 3">
    <name type="scientific">Lipomyces tetrasporus</name>
    <dbReference type="NCBI Taxonomy" id="54092"/>
    <lineage>
        <taxon>Eukaryota</taxon>
        <taxon>Fungi</taxon>
        <taxon>Dikarya</taxon>
        <taxon>Ascomycota</taxon>
        <taxon>Saccharomycotina</taxon>
        <taxon>Lipomycetes</taxon>
        <taxon>Lipomycetales</taxon>
        <taxon>Lipomycetaceae</taxon>
        <taxon>Lipomyces</taxon>
    </lineage>
</organism>
<proteinExistence type="predicted"/>
<dbReference type="GeneID" id="80886328"/>
<evidence type="ECO:0000313" key="2">
    <source>
        <dbReference type="EMBL" id="KAJ8102601.1"/>
    </source>
</evidence>
<evidence type="ECO:0000313" key="3">
    <source>
        <dbReference type="Proteomes" id="UP001217417"/>
    </source>
</evidence>
<gene>
    <name evidence="2" type="ORF">POJ06DRAFT_52221</name>
</gene>
<evidence type="ECO:0000256" key="1">
    <source>
        <dbReference type="SAM" id="SignalP"/>
    </source>
</evidence>
<comment type="caution">
    <text evidence="2">The sequence shown here is derived from an EMBL/GenBank/DDBJ whole genome shotgun (WGS) entry which is preliminary data.</text>
</comment>
<keyword evidence="3" id="KW-1185">Reference proteome</keyword>
<dbReference type="EMBL" id="JARPMG010000002">
    <property type="protein sequence ID" value="KAJ8102601.1"/>
    <property type="molecule type" value="Genomic_DNA"/>
</dbReference>
<dbReference type="Proteomes" id="UP001217417">
    <property type="component" value="Unassembled WGS sequence"/>
</dbReference>